<dbReference type="EMBL" id="CM042009">
    <property type="protein sequence ID" value="KAI3788635.1"/>
    <property type="molecule type" value="Genomic_DNA"/>
</dbReference>
<name>A0ACB9GZX3_CICIN</name>
<comment type="caution">
    <text evidence="1">The sequence shown here is derived from an EMBL/GenBank/DDBJ whole genome shotgun (WGS) entry which is preliminary data.</text>
</comment>
<organism evidence="1 2">
    <name type="scientific">Cichorium intybus</name>
    <name type="common">Chicory</name>
    <dbReference type="NCBI Taxonomy" id="13427"/>
    <lineage>
        <taxon>Eukaryota</taxon>
        <taxon>Viridiplantae</taxon>
        <taxon>Streptophyta</taxon>
        <taxon>Embryophyta</taxon>
        <taxon>Tracheophyta</taxon>
        <taxon>Spermatophyta</taxon>
        <taxon>Magnoliopsida</taxon>
        <taxon>eudicotyledons</taxon>
        <taxon>Gunneridae</taxon>
        <taxon>Pentapetalae</taxon>
        <taxon>asterids</taxon>
        <taxon>campanulids</taxon>
        <taxon>Asterales</taxon>
        <taxon>Asteraceae</taxon>
        <taxon>Cichorioideae</taxon>
        <taxon>Cichorieae</taxon>
        <taxon>Cichoriinae</taxon>
        <taxon>Cichorium</taxon>
    </lineage>
</organism>
<gene>
    <name evidence="1" type="ORF">L2E82_01407</name>
</gene>
<accession>A0ACB9GZX3</accession>
<evidence type="ECO:0000313" key="1">
    <source>
        <dbReference type="EMBL" id="KAI3788635.1"/>
    </source>
</evidence>
<reference evidence="2" key="1">
    <citation type="journal article" date="2022" name="Mol. Ecol. Resour.">
        <title>The genomes of chicory, endive, great burdock and yacon provide insights into Asteraceae palaeo-polyploidization history and plant inulin production.</title>
        <authorList>
            <person name="Fan W."/>
            <person name="Wang S."/>
            <person name="Wang H."/>
            <person name="Wang A."/>
            <person name="Jiang F."/>
            <person name="Liu H."/>
            <person name="Zhao H."/>
            <person name="Xu D."/>
            <person name="Zhang Y."/>
        </authorList>
    </citation>
    <scope>NUCLEOTIDE SEQUENCE [LARGE SCALE GENOMIC DNA]</scope>
    <source>
        <strain evidence="2">cv. Punajuju</strain>
    </source>
</reference>
<reference evidence="1 2" key="2">
    <citation type="journal article" date="2022" name="Mol. Ecol. Resour.">
        <title>The genomes of chicory, endive, great burdock and yacon provide insights into Asteraceae paleo-polyploidization history and plant inulin production.</title>
        <authorList>
            <person name="Fan W."/>
            <person name="Wang S."/>
            <person name="Wang H."/>
            <person name="Wang A."/>
            <person name="Jiang F."/>
            <person name="Liu H."/>
            <person name="Zhao H."/>
            <person name="Xu D."/>
            <person name="Zhang Y."/>
        </authorList>
    </citation>
    <scope>NUCLEOTIDE SEQUENCE [LARGE SCALE GENOMIC DNA]</scope>
    <source>
        <strain evidence="2">cv. Punajuju</strain>
        <tissue evidence="1">Leaves</tissue>
    </source>
</reference>
<sequence length="82" mass="9102">MQADIRDLNATNVVGYSGCKDNTFRYSIPWKTGAASYSKIVSRGMSKAEALLKVILSPVDSVADIYTVHYFPREHLPSFSES</sequence>
<keyword evidence="2" id="KW-1185">Reference proteome</keyword>
<protein>
    <submittedName>
        <fullName evidence="1">Uncharacterized protein</fullName>
    </submittedName>
</protein>
<evidence type="ECO:0000313" key="2">
    <source>
        <dbReference type="Proteomes" id="UP001055811"/>
    </source>
</evidence>
<proteinExistence type="predicted"/>
<dbReference type="Proteomes" id="UP001055811">
    <property type="component" value="Linkage Group LG01"/>
</dbReference>